<name>A0A314KNE4_NICAT</name>
<dbReference type="PROSITE" id="PS50600">
    <property type="entry name" value="ULP_PROTEASE"/>
    <property type="match status" value="1"/>
</dbReference>
<keyword evidence="6" id="KW-1185">Reference proteome</keyword>
<dbReference type="EMBL" id="MJEQ01001383">
    <property type="protein sequence ID" value="OIT30961.1"/>
    <property type="molecule type" value="Genomic_DNA"/>
</dbReference>
<evidence type="ECO:0000256" key="2">
    <source>
        <dbReference type="ARBA" id="ARBA00022670"/>
    </source>
</evidence>
<dbReference type="Pfam" id="PF02902">
    <property type="entry name" value="Peptidase_C48"/>
    <property type="match status" value="1"/>
</dbReference>
<feature type="non-terminal residue" evidence="5">
    <location>
        <position position="152"/>
    </location>
</feature>
<evidence type="ECO:0000313" key="5">
    <source>
        <dbReference type="EMBL" id="OIT30961.1"/>
    </source>
</evidence>
<evidence type="ECO:0000256" key="3">
    <source>
        <dbReference type="ARBA" id="ARBA00022801"/>
    </source>
</evidence>
<accession>A0A314KNE4</accession>
<proteinExistence type="inferred from homology"/>
<dbReference type="Proteomes" id="UP000187609">
    <property type="component" value="Unassembled WGS sequence"/>
</dbReference>
<dbReference type="InterPro" id="IPR003653">
    <property type="entry name" value="Peptidase_C48_C"/>
</dbReference>
<dbReference type="InterPro" id="IPR038765">
    <property type="entry name" value="Papain-like_cys_pep_sf"/>
</dbReference>
<dbReference type="PANTHER" id="PTHR33022:SF22">
    <property type="entry name" value="ULP1 PROTEASE FAMILY, C-TERMINAL CATALYTIC DOMAIN CONTAINING PROTEIN"/>
    <property type="match status" value="1"/>
</dbReference>
<dbReference type="AlphaFoldDB" id="A0A314KNE4"/>
<feature type="domain" description="Ubiquitin-like protease family profile" evidence="4">
    <location>
        <begin position="1"/>
        <end position="111"/>
    </location>
</feature>
<dbReference type="PANTHER" id="PTHR33022">
    <property type="entry name" value="DUF1985 DOMAIN-CONTAINING PROTEIN"/>
    <property type="match status" value="1"/>
</dbReference>
<dbReference type="GO" id="GO:0006508">
    <property type="term" value="P:proteolysis"/>
    <property type="evidence" value="ECO:0007669"/>
    <property type="project" value="UniProtKB-KW"/>
</dbReference>
<protein>
    <recommendedName>
        <fullName evidence="4">Ubiquitin-like protease family profile domain-containing protein</fullName>
    </recommendedName>
</protein>
<reference evidence="5" key="1">
    <citation type="submission" date="2016-11" db="EMBL/GenBank/DDBJ databases">
        <title>The genome of Nicotiana attenuata.</title>
        <authorList>
            <person name="Xu S."/>
            <person name="Brockmoeller T."/>
            <person name="Gaquerel E."/>
            <person name="Navarro A."/>
            <person name="Kuhl H."/>
            <person name="Gase K."/>
            <person name="Ling Z."/>
            <person name="Zhou W."/>
            <person name="Kreitzer C."/>
            <person name="Stanke M."/>
            <person name="Tang H."/>
            <person name="Lyons E."/>
            <person name="Pandey P."/>
            <person name="Pandey S.P."/>
            <person name="Timmermann B."/>
            <person name="Baldwin I.T."/>
        </authorList>
    </citation>
    <scope>NUCLEOTIDE SEQUENCE [LARGE SCALE GENOMIC DNA]</scope>
    <source>
        <strain evidence="5">UT</strain>
    </source>
</reference>
<dbReference type="GO" id="GO:0008234">
    <property type="term" value="F:cysteine-type peptidase activity"/>
    <property type="evidence" value="ECO:0007669"/>
    <property type="project" value="InterPro"/>
</dbReference>
<evidence type="ECO:0000313" key="6">
    <source>
        <dbReference type="Proteomes" id="UP000187609"/>
    </source>
</evidence>
<keyword evidence="2" id="KW-0645">Protease</keyword>
<comment type="caution">
    <text evidence="5">The sequence shown here is derived from an EMBL/GenBank/DDBJ whole genome shotgun (WGS) entry which is preliminary data.</text>
</comment>
<keyword evidence="3" id="KW-0378">Hydrolase</keyword>
<comment type="similarity">
    <text evidence="1">Belongs to the peptidase C48 family.</text>
</comment>
<dbReference type="SUPFAM" id="SSF54001">
    <property type="entry name" value="Cysteine proteinases"/>
    <property type="match status" value="1"/>
</dbReference>
<feature type="non-terminal residue" evidence="5">
    <location>
        <position position="1"/>
    </location>
</feature>
<evidence type="ECO:0000256" key="1">
    <source>
        <dbReference type="ARBA" id="ARBA00005234"/>
    </source>
</evidence>
<dbReference type="Gramene" id="OIT30961">
    <property type="protein sequence ID" value="OIT30961"/>
    <property type="gene ID" value="A4A49_66179"/>
</dbReference>
<gene>
    <name evidence="5" type="ORF">A4A49_66179</name>
</gene>
<dbReference type="Gene3D" id="3.40.395.10">
    <property type="entry name" value="Adenoviral Proteinase, Chain A"/>
    <property type="match status" value="1"/>
</dbReference>
<organism evidence="5 6">
    <name type="scientific">Nicotiana attenuata</name>
    <name type="common">Coyote tobacco</name>
    <dbReference type="NCBI Taxonomy" id="49451"/>
    <lineage>
        <taxon>Eukaryota</taxon>
        <taxon>Viridiplantae</taxon>
        <taxon>Streptophyta</taxon>
        <taxon>Embryophyta</taxon>
        <taxon>Tracheophyta</taxon>
        <taxon>Spermatophyta</taxon>
        <taxon>Magnoliopsida</taxon>
        <taxon>eudicotyledons</taxon>
        <taxon>Gunneridae</taxon>
        <taxon>Pentapetalae</taxon>
        <taxon>asterids</taxon>
        <taxon>lamiids</taxon>
        <taxon>Solanales</taxon>
        <taxon>Solanaceae</taxon>
        <taxon>Nicotianoideae</taxon>
        <taxon>Nicotianeae</taxon>
        <taxon>Nicotiana</taxon>
    </lineage>
</organism>
<evidence type="ECO:0000259" key="4">
    <source>
        <dbReference type="PROSITE" id="PS50600"/>
    </source>
</evidence>
<sequence length="152" mass="17856">AWHWVLGILSFHERCIYVYDSMRGALHDATVFKEVDTYATVLPYFMHVVDFYNKRSDINLDGGPYRGKNMLDPFEVILVDDLPSQQDTYVTYIMTLIFDCGVYMVSFAEYFIEGRDIIDYQLDAIQLRNRLGVLLWNYGRMTQTQNYVSDSE</sequence>